<gene>
    <name evidence="2" type="ORF">CHH28_16350</name>
</gene>
<dbReference type="AlphaFoldDB" id="A0A222FMA2"/>
<dbReference type="CDD" id="cd06587">
    <property type="entry name" value="VOC"/>
    <property type="match status" value="1"/>
</dbReference>
<dbReference type="PROSITE" id="PS51819">
    <property type="entry name" value="VOC"/>
    <property type="match status" value="1"/>
</dbReference>
<accession>A0A222FMA2</accession>
<proteinExistence type="predicted"/>
<dbReference type="SUPFAM" id="SSF54593">
    <property type="entry name" value="Glyoxalase/Bleomycin resistance protein/Dihydroxybiphenyl dioxygenase"/>
    <property type="match status" value="1"/>
</dbReference>
<dbReference type="Gene3D" id="3.10.180.10">
    <property type="entry name" value="2,3-Dihydroxybiphenyl 1,2-Dioxygenase, domain 1"/>
    <property type="match status" value="1"/>
</dbReference>
<dbReference type="InterPro" id="IPR037523">
    <property type="entry name" value="VOC_core"/>
</dbReference>
<sequence>MNLNQVTLATNNIEQSKTFYQTLGFTLIVDAPHYVRFACTQGDATFSLLQQDEPVNNDSVVYFECQHLDSWVNELIECGIQFEQLPTDQRYLWREAILKDPSGNKIKLYWAGENRLNPPWKVQHTSS</sequence>
<evidence type="ECO:0000259" key="1">
    <source>
        <dbReference type="PROSITE" id="PS51819"/>
    </source>
</evidence>
<name>A0A222FMA2_9GAMM</name>
<dbReference type="Proteomes" id="UP000202440">
    <property type="component" value="Chromosome"/>
</dbReference>
<dbReference type="InterPro" id="IPR029068">
    <property type="entry name" value="Glyas_Bleomycin-R_OHBP_Dase"/>
</dbReference>
<dbReference type="RefSeq" id="WP_094061321.1">
    <property type="nucleotide sequence ID" value="NZ_CP022530.1"/>
</dbReference>
<feature type="domain" description="VOC" evidence="1">
    <location>
        <begin position="2"/>
        <end position="111"/>
    </location>
</feature>
<dbReference type="Pfam" id="PF00903">
    <property type="entry name" value="Glyoxalase"/>
    <property type="match status" value="1"/>
</dbReference>
<reference evidence="2 3" key="1">
    <citation type="submission" date="2017-07" db="EMBL/GenBank/DDBJ databases">
        <title>Annotated genome sequence of Bacterioplanes sanyensis isolated from Red Sea.</title>
        <authorList>
            <person name="Rehman Z.U."/>
        </authorList>
    </citation>
    <scope>NUCLEOTIDE SEQUENCE [LARGE SCALE GENOMIC DNA]</scope>
    <source>
        <strain evidence="2 3">NV9</strain>
    </source>
</reference>
<keyword evidence="3" id="KW-1185">Reference proteome</keyword>
<evidence type="ECO:0000313" key="3">
    <source>
        <dbReference type="Proteomes" id="UP000202440"/>
    </source>
</evidence>
<dbReference type="InterPro" id="IPR004360">
    <property type="entry name" value="Glyas_Fos-R_dOase_dom"/>
</dbReference>
<dbReference type="OrthoDB" id="9810880at2"/>
<protein>
    <submittedName>
        <fullName evidence="2">Glyoxalase</fullName>
    </submittedName>
</protein>
<dbReference type="EMBL" id="CP022530">
    <property type="protein sequence ID" value="ASP40148.1"/>
    <property type="molecule type" value="Genomic_DNA"/>
</dbReference>
<organism evidence="2 3">
    <name type="scientific">Bacterioplanes sanyensis</name>
    <dbReference type="NCBI Taxonomy" id="1249553"/>
    <lineage>
        <taxon>Bacteria</taxon>
        <taxon>Pseudomonadati</taxon>
        <taxon>Pseudomonadota</taxon>
        <taxon>Gammaproteobacteria</taxon>
        <taxon>Oceanospirillales</taxon>
        <taxon>Oceanospirillaceae</taxon>
        <taxon>Bacterioplanes</taxon>
    </lineage>
</organism>
<evidence type="ECO:0000313" key="2">
    <source>
        <dbReference type="EMBL" id="ASP40148.1"/>
    </source>
</evidence>
<dbReference type="KEGG" id="bsan:CHH28_16350"/>